<protein>
    <submittedName>
        <fullName evidence="2">Uncharacterized protein</fullName>
    </submittedName>
</protein>
<feature type="compositionally biased region" description="Low complexity" evidence="1">
    <location>
        <begin position="203"/>
        <end position="344"/>
    </location>
</feature>
<feature type="compositionally biased region" description="Low complexity" evidence="1">
    <location>
        <begin position="745"/>
        <end position="766"/>
    </location>
</feature>
<reference evidence="2 3" key="2">
    <citation type="journal article" date="2008" name="Nature">
        <title>The Phaeodactylum genome reveals the evolutionary history of diatom genomes.</title>
        <authorList>
            <person name="Bowler C."/>
            <person name="Allen A.E."/>
            <person name="Badger J.H."/>
            <person name="Grimwood J."/>
            <person name="Jabbari K."/>
            <person name="Kuo A."/>
            <person name="Maheswari U."/>
            <person name="Martens C."/>
            <person name="Maumus F."/>
            <person name="Otillar R.P."/>
            <person name="Rayko E."/>
            <person name="Salamov A."/>
            <person name="Vandepoele K."/>
            <person name="Beszteri B."/>
            <person name="Gruber A."/>
            <person name="Heijde M."/>
            <person name="Katinka M."/>
            <person name="Mock T."/>
            <person name="Valentin K."/>
            <person name="Verret F."/>
            <person name="Berges J.A."/>
            <person name="Brownlee C."/>
            <person name="Cadoret J.P."/>
            <person name="Chiovitti A."/>
            <person name="Choi C.J."/>
            <person name="Coesel S."/>
            <person name="De Martino A."/>
            <person name="Detter J.C."/>
            <person name="Durkin C."/>
            <person name="Falciatore A."/>
            <person name="Fournet J."/>
            <person name="Haruta M."/>
            <person name="Huysman M.J."/>
            <person name="Jenkins B.D."/>
            <person name="Jiroutova K."/>
            <person name="Jorgensen R.E."/>
            <person name="Joubert Y."/>
            <person name="Kaplan A."/>
            <person name="Kroger N."/>
            <person name="Kroth P.G."/>
            <person name="La Roche J."/>
            <person name="Lindquist E."/>
            <person name="Lommer M."/>
            <person name="Martin-Jezequel V."/>
            <person name="Lopez P.J."/>
            <person name="Lucas S."/>
            <person name="Mangogna M."/>
            <person name="McGinnis K."/>
            <person name="Medlin L.K."/>
            <person name="Montsant A."/>
            <person name="Oudot-Le Secq M.P."/>
            <person name="Napoli C."/>
            <person name="Obornik M."/>
            <person name="Parker M.S."/>
            <person name="Petit J.L."/>
            <person name="Porcel B.M."/>
            <person name="Poulsen N."/>
            <person name="Robison M."/>
            <person name="Rychlewski L."/>
            <person name="Rynearson T.A."/>
            <person name="Schmutz J."/>
            <person name="Shapiro H."/>
            <person name="Siaut M."/>
            <person name="Stanley M."/>
            <person name="Sussman M.R."/>
            <person name="Taylor A.R."/>
            <person name="Vardi A."/>
            <person name="von Dassow P."/>
            <person name="Vyverman W."/>
            <person name="Willis A."/>
            <person name="Wyrwicz L.S."/>
            <person name="Rokhsar D.S."/>
            <person name="Weissenbach J."/>
            <person name="Armbrust E.V."/>
            <person name="Green B.R."/>
            <person name="Van de Peer Y."/>
            <person name="Grigoriev I.V."/>
        </authorList>
    </citation>
    <scope>NUCLEOTIDE SEQUENCE [LARGE SCALE GENOMIC DNA]</scope>
    <source>
        <strain evidence="2 3">CCMP1335</strain>
    </source>
</reference>
<organism evidence="2 3">
    <name type="scientific">Thalassiosira pseudonana</name>
    <name type="common">Marine diatom</name>
    <name type="synonym">Cyclotella nana</name>
    <dbReference type="NCBI Taxonomy" id="35128"/>
    <lineage>
        <taxon>Eukaryota</taxon>
        <taxon>Sar</taxon>
        <taxon>Stramenopiles</taxon>
        <taxon>Ochrophyta</taxon>
        <taxon>Bacillariophyta</taxon>
        <taxon>Coscinodiscophyceae</taxon>
        <taxon>Thalassiosirophycidae</taxon>
        <taxon>Thalassiosirales</taxon>
        <taxon>Thalassiosiraceae</taxon>
        <taxon>Thalassiosira</taxon>
    </lineage>
</organism>
<dbReference type="AlphaFoldDB" id="B8BTA7"/>
<dbReference type="GeneID" id="7452154"/>
<dbReference type="RefSeq" id="XP_002287617.1">
    <property type="nucleotide sequence ID" value="XM_002287581.1"/>
</dbReference>
<feature type="region of interest" description="Disordered" evidence="1">
    <location>
        <begin position="202"/>
        <end position="349"/>
    </location>
</feature>
<dbReference type="HOGENOM" id="CLU_332206_0_0_1"/>
<reference evidence="2 3" key="1">
    <citation type="journal article" date="2004" name="Science">
        <title>The genome of the diatom Thalassiosira pseudonana: ecology, evolution, and metabolism.</title>
        <authorList>
            <person name="Armbrust E.V."/>
            <person name="Berges J.A."/>
            <person name="Bowler C."/>
            <person name="Green B.R."/>
            <person name="Martinez D."/>
            <person name="Putnam N.H."/>
            <person name="Zhou S."/>
            <person name="Allen A.E."/>
            <person name="Apt K.E."/>
            <person name="Bechner M."/>
            <person name="Brzezinski M.A."/>
            <person name="Chaal B.K."/>
            <person name="Chiovitti A."/>
            <person name="Davis A.K."/>
            <person name="Demarest M.S."/>
            <person name="Detter J.C."/>
            <person name="Glavina T."/>
            <person name="Goodstein D."/>
            <person name="Hadi M.Z."/>
            <person name="Hellsten U."/>
            <person name="Hildebrand M."/>
            <person name="Jenkins B.D."/>
            <person name="Jurka J."/>
            <person name="Kapitonov V.V."/>
            <person name="Kroger N."/>
            <person name="Lau W.W."/>
            <person name="Lane T.W."/>
            <person name="Larimer F.W."/>
            <person name="Lippmeier J.C."/>
            <person name="Lucas S."/>
            <person name="Medina M."/>
            <person name="Montsant A."/>
            <person name="Obornik M."/>
            <person name="Parker M.S."/>
            <person name="Palenik B."/>
            <person name="Pazour G.J."/>
            <person name="Richardson P.M."/>
            <person name="Rynearson T.A."/>
            <person name="Saito M.A."/>
            <person name="Schwartz D.C."/>
            <person name="Thamatrakoln K."/>
            <person name="Valentin K."/>
            <person name="Vardi A."/>
            <person name="Wilkerson F.P."/>
            <person name="Rokhsar D.S."/>
        </authorList>
    </citation>
    <scope>NUCLEOTIDE SEQUENCE [LARGE SCALE GENOMIC DNA]</scope>
    <source>
        <strain evidence="2 3">CCMP1335</strain>
    </source>
</reference>
<gene>
    <name evidence="2" type="ORF">THAPSDRAFT_2070</name>
</gene>
<proteinExistence type="predicted"/>
<dbReference type="KEGG" id="tps:THAPSDRAFT_2070"/>
<sequence length="862" mass="94189">MCSEHRALSSGEELHSSAQRVLDYSFEKRRLQTTDIPTSLSMATVLEEYGAPGVLFDVKAIGRVRITAFELYSYRSTKDKRVQIYTRIGTYIGHEMSSNGWSLIYDNDKIDLNGINDPFMLTGLDVTILPGAYQSFFIWSYSGEEIMYSVGTTEGALHRTNDYLEFYEGAGTTAKFSSNSNDHFAPRVLWGQIKFDAAITEAPSEVPSSHPSESPSSKPSTYPSLKPSHSPSSLPSRMPSVIPSAEPSSAPSSKPSSQPSRIPTSVPSGAPSSVPSFSPSNSPSEVPSSRPSASPSDIPTAGPSSSPSDAPSAIPSHQPSVSPSSQPSSNPSSQPSDSPSTIPSLTKRRTISSTKFYPIGIAKRRALGATLTPAEQQPFRAPLGLPVFFSKLKTIRLSVSETQHYTLCRPKQQSISSTEFWPVLITRGCSQFTSEYTVNTAIATTEFQSKRHPHFASKHKAFGASQSSSVSVTVSTSEWNSIFAPFSTTKLQSEMNGTNVFVLLVYEQLPTVQYSFTITKCNSDLQTEVGNLCQTTYPQQCNLQNRAALPRDHRKLFQVPVQGWWLDRLMMSNLVGTNSNQISIPTFELQFDSIELSKWIAFAATKHQHVFFAIGSTQFSSKHEPKSDVAKRIQYQPKSSSSLSVLSSTSPSITLSESPSTIPSLTLSLDQSVSPSHDSSPQPSIDPSTSSSTTPPETSLLPRLVDCDPFVATNIASQLTIDRILMLNVLSPSIAPSTAYSDRQSNVLSGSPSSALSASPRSQSPSNYRKRLFYANFQTDNEHAINIANCERSSAKQYTIRMESVGGLSDNTSYLIEYIELFTIHGRDRKFVNARRSATIIISFGLNLIKLYPIKCPNTVND</sequence>
<dbReference type="STRING" id="35128.B8BTA7"/>
<dbReference type="PaxDb" id="35128-Thaps2070"/>
<dbReference type="EMBL" id="CM000639">
    <property type="protein sequence ID" value="EED95060.1"/>
    <property type="molecule type" value="Genomic_DNA"/>
</dbReference>
<feature type="region of interest" description="Disordered" evidence="1">
    <location>
        <begin position="666"/>
        <end position="699"/>
    </location>
</feature>
<feature type="region of interest" description="Disordered" evidence="1">
    <location>
        <begin position="742"/>
        <end position="766"/>
    </location>
</feature>
<dbReference type="PANTHER" id="PTHR33683:SF46">
    <property type="entry name" value="SUSHI DOMAIN-CONTAINING PROTEIN"/>
    <property type="match status" value="1"/>
</dbReference>
<dbReference type="Proteomes" id="UP000001449">
    <property type="component" value="Chromosome 2"/>
</dbReference>
<dbReference type="PANTHER" id="PTHR33683">
    <property type="entry name" value="1, PUTATIVE-RELATED"/>
    <property type="match status" value="1"/>
</dbReference>
<evidence type="ECO:0000313" key="3">
    <source>
        <dbReference type="Proteomes" id="UP000001449"/>
    </source>
</evidence>
<dbReference type="InParanoid" id="B8BTA7"/>
<name>B8BTA7_THAPS</name>
<evidence type="ECO:0000313" key="2">
    <source>
        <dbReference type="EMBL" id="EED95060.1"/>
    </source>
</evidence>
<evidence type="ECO:0000256" key="1">
    <source>
        <dbReference type="SAM" id="MobiDB-lite"/>
    </source>
</evidence>
<keyword evidence="3" id="KW-1185">Reference proteome</keyword>
<accession>B8BTA7</accession>